<reference evidence="2" key="2">
    <citation type="submission" date="2023-04" db="EMBL/GenBank/DDBJ databases">
        <authorList>
            <person name="Bruccoleri R.E."/>
            <person name="Oakeley E.J."/>
            <person name="Faust A.-M."/>
            <person name="Dessus-Babus S."/>
            <person name="Altorfer M."/>
            <person name="Burckhardt D."/>
            <person name="Oertli M."/>
            <person name="Naumann U."/>
            <person name="Petersen F."/>
            <person name="Wong J."/>
        </authorList>
    </citation>
    <scope>NUCLEOTIDE SEQUENCE</scope>
    <source>
        <strain evidence="2">GSM-AAB239-AS_SAM_17_03QT</strain>
        <tissue evidence="2">Leaf</tissue>
    </source>
</reference>
<name>A0AAX6HL81_IRIPA</name>
<dbReference type="Proteomes" id="UP001140949">
    <property type="component" value="Unassembled WGS sequence"/>
</dbReference>
<evidence type="ECO:0008006" key="4">
    <source>
        <dbReference type="Google" id="ProtNLM"/>
    </source>
</evidence>
<protein>
    <recommendedName>
        <fullName evidence="4">NADH dehydrogenase subunit 1</fullName>
    </recommendedName>
</protein>
<feature type="transmembrane region" description="Helical" evidence="1">
    <location>
        <begin position="12"/>
        <end position="33"/>
    </location>
</feature>
<organism evidence="2 3">
    <name type="scientific">Iris pallida</name>
    <name type="common">Sweet iris</name>
    <dbReference type="NCBI Taxonomy" id="29817"/>
    <lineage>
        <taxon>Eukaryota</taxon>
        <taxon>Viridiplantae</taxon>
        <taxon>Streptophyta</taxon>
        <taxon>Embryophyta</taxon>
        <taxon>Tracheophyta</taxon>
        <taxon>Spermatophyta</taxon>
        <taxon>Magnoliopsida</taxon>
        <taxon>Liliopsida</taxon>
        <taxon>Asparagales</taxon>
        <taxon>Iridaceae</taxon>
        <taxon>Iridoideae</taxon>
        <taxon>Irideae</taxon>
        <taxon>Iris</taxon>
    </lineage>
</organism>
<comment type="caution">
    <text evidence="2">The sequence shown here is derived from an EMBL/GenBank/DDBJ whole genome shotgun (WGS) entry which is preliminary data.</text>
</comment>
<proteinExistence type="predicted"/>
<gene>
    <name evidence="2" type="ORF">M6B38_305420</name>
</gene>
<dbReference type="EMBL" id="JANAVB010008398">
    <property type="protein sequence ID" value="KAJ6841806.1"/>
    <property type="molecule type" value="Genomic_DNA"/>
</dbReference>
<reference evidence="2" key="1">
    <citation type="journal article" date="2023" name="GigaByte">
        <title>Genome assembly of the bearded iris, Iris pallida Lam.</title>
        <authorList>
            <person name="Bruccoleri R.E."/>
            <person name="Oakeley E.J."/>
            <person name="Faust A.M.E."/>
            <person name="Altorfer M."/>
            <person name="Dessus-Babus S."/>
            <person name="Burckhardt D."/>
            <person name="Oertli M."/>
            <person name="Naumann U."/>
            <person name="Petersen F."/>
            <person name="Wong J."/>
        </authorList>
    </citation>
    <scope>NUCLEOTIDE SEQUENCE</scope>
    <source>
        <strain evidence="2">GSM-AAB239-AS_SAM_17_03QT</strain>
    </source>
</reference>
<evidence type="ECO:0000313" key="2">
    <source>
        <dbReference type="EMBL" id="KAJ6841806.1"/>
    </source>
</evidence>
<accession>A0AAX6HL81</accession>
<keyword evidence="1" id="KW-0812">Transmembrane</keyword>
<keyword evidence="1" id="KW-1133">Transmembrane helix</keyword>
<sequence length="43" mass="5153">MEHDVIALDIAALFHLFSLEIVYFMISSLYILFDRICLRMILY</sequence>
<keyword evidence="3" id="KW-1185">Reference proteome</keyword>
<evidence type="ECO:0000313" key="3">
    <source>
        <dbReference type="Proteomes" id="UP001140949"/>
    </source>
</evidence>
<keyword evidence="1" id="KW-0472">Membrane</keyword>
<evidence type="ECO:0000256" key="1">
    <source>
        <dbReference type="SAM" id="Phobius"/>
    </source>
</evidence>
<dbReference type="AlphaFoldDB" id="A0AAX6HL81"/>